<dbReference type="Gene3D" id="2.40.160.20">
    <property type="match status" value="1"/>
</dbReference>
<dbReference type="EMBL" id="BMKK01000012">
    <property type="protein sequence ID" value="GGD76535.1"/>
    <property type="molecule type" value="Genomic_DNA"/>
</dbReference>
<evidence type="ECO:0000256" key="2">
    <source>
        <dbReference type="SAM" id="SignalP"/>
    </source>
</evidence>
<protein>
    <recommendedName>
        <fullName evidence="1">UPF0311 protein GCM10011514_45610</fullName>
    </recommendedName>
</protein>
<sequence length="204" mass="23157">MKHLLNFKNVMLIFTENKIRVNLRFQRNQRHLRAIICIVFCLLNMNSFAQSTPEAPNLEFVCELKVKLKAPYIVGDTPHGMRRIIPIIGGGFEGPKMKGEILDGGADWQIVRKDGVAELEAHYQIKTDDGVIIYIKNTGLRVATPEVAARIGRGEAVSPSEYYFRAIPKFEAPQGKYEWMNNAIFICKGIRNPDNVAIQVWKVN</sequence>
<dbReference type="HAMAP" id="MF_00775">
    <property type="entry name" value="UPF0311"/>
    <property type="match status" value="1"/>
</dbReference>
<gene>
    <name evidence="3" type="ORF">GCM10011514_45610</name>
</gene>
<reference evidence="3" key="2">
    <citation type="submission" date="2020-09" db="EMBL/GenBank/DDBJ databases">
        <authorList>
            <person name="Sun Q."/>
            <person name="Zhou Y."/>
        </authorList>
    </citation>
    <scope>NUCLEOTIDE SEQUENCE</scope>
    <source>
        <strain evidence="3">CGMCC 1.15958</strain>
    </source>
</reference>
<keyword evidence="2" id="KW-0732">Signal</keyword>
<name>A0A917DXP0_9BACT</name>
<feature type="signal peptide" evidence="2">
    <location>
        <begin position="1"/>
        <end position="49"/>
    </location>
</feature>
<dbReference type="Proteomes" id="UP000609064">
    <property type="component" value="Unassembled WGS sequence"/>
</dbReference>
<reference evidence="3" key="1">
    <citation type="journal article" date="2014" name="Int. J. Syst. Evol. Microbiol.">
        <title>Complete genome sequence of Corynebacterium casei LMG S-19264T (=DSM 44701T), isolated from a smear-ripened cheese.</title>
        <authorList>
            <consortium name="US DOE Joint Genome Institute (JGI-PGF)"/>
            <person name="Walter F."/>
            <person name="Albersmeier A."/>
            <person name="Kalinowski J."/>
            <person name="Ruckert C."/>
        </authorList>
    </citation>
    <scope>NUCLEOTIDE SEQUENCE</scope>
    <source>
        <strain evidence="3">CGMCC 1.15958</strain>
    </source>
</reference>
<keyword evidence="4" id="KW-1185">Reference proteome</keyword>
<evidence type="ECO:0000313" key="4">
    <source>
        <dbReference type="Proteomes" id="UP000609064"/>
    </source>
</evidence>
<dbReference type="Pfam" id="PF11578">
    <property type="entry name" value="DUF3237"/>
    <property type="match status" value="1"/>
</dbReference>
<evidence type="ECO:0000256" key="1">
    <source>
        <dbReference type="HAMAP-Rule" id="MF_00775"/>
    </source>
</evidence>
<dbReference type="InterPro" id="IPR020915">
    <property type="entry name" value="UPF0311"/>
</dbReference>
<dbReference type="PANTHER" id="PTHR37315:SF1">
    <property type="entry name" value="UPF0311 PROTEIN BLR7842"/>
    <property type="match status" value="1"/>
</dbReference>
<organism evidence="3 4">
    <name type="scientific">Emticicia aquatilis</name>
    <dbReference type="NCBI Taxonomy" id="1537369"/>
    <lineage>
        <taxon>Bacteria</taxon>
        <taxon>Pseudomonadati</taxon>
        <taxon>Bacteroidota</taxon>
        <taxon>Cytophagia</taxon>
        <taxon>Cytophagales</taxon>
        <taxon>Leadbetterellaceae</taxon>
        <taxon>Emticicia</taxon>
    </lineage>
</organism>
<comment type="caution">
    <text evidence="3">The sequence shown here is derived from an EMBL/GenBank/DDBJ whole genome shotgun (WGS) entry which is preliminary data.</text>
</comment>
<dbReference type="RefSeq" id="WP_229250842.1">
    <property type="nucleotide sequence ID" value="NZ_BMKK01000012.1"/>
</dbReference>
<proteinExistence type="inferred from homology"/>
<dbReference type="PANTHER" id="PTHR37315">
    <property type="entry name" value="UPF0311 PROTEIN BLR7842"/>
    <property type="match status" value="1"/>
</dbReference>
<dbReference type="AlphaFoldDB" id="A0A917DXP0"/>
<evidence type="ECO:0000313" key="3">
    <source>
        <dbReference type="EMBL" id="GGD76535.1"/>
    </source>
</evidence>
<feature type="chain" id="PRO_5037319271" description="UPF0311 protein GCM10011514_45610" evidence="2">
    <location>
        <begin position="50"/>
        <end position="204"/>
    </location>
</feature>
<comment type="similarity">
    <text evidence="1">Belongs to the UPF0311 family.</text>
</comment>
<accession>A0A917DXP0</accession>